<keyword evidence="2" id="KW-1185">Reference proteome</keyword>
<dbReference type="Proteomes" id="UP000188268">
    <property type="component" value="Unassembled WGS sequence"/>
</dbReference>
<evidence type="ECO:0000313" key="2">
    <source>
        <dbReference type="Proteomes" id="UP000188268"/>
    </source>
</evidence>
<dbReference type="EMBL" id="AWWV01015815">
    <property type="protein sequence ID" value="OMO51422.1"/>
    <property type="molecule type" value="Genomic_DNA"/>
</dbReference>
<protein>
    <submittedName>
        <fullName evidence="1">Uncharacterized protein</fullName>
    </submittedName>
</protein>
<organism evidence="1 2">
    <name type="scientific">Corchorus capsularis</name>
    <name type="common">Jute</name>
    <dbReference type="NCBI Taxonomy" id="210143"/>
    <lineage>
        <taxon>Eukaryota</taxon>
        <taxon>Viridiplantae</taxon>
        <taxon>Streptophyta</taxon>
        <taxon>Embryophyta</taxon>
        <taxon>Tracheophyta</taxon>
        <taxon>Spermatophyta</taxon>
        <taxon>Magnoliopsida</taxon>
        <taxon>eudicotyledons</taxon>
        <taxon>Gunneridae</taxon>
        <taxon>Pentapetalae</taxon>
        <taxon>rosids</taxon>
        <taxon>malvids</taxon>
        <taxon>Malvales</taxon>
        <taxon>Malvaceae</taxon>
        <taxon>Grewioideae</taxon>
        <taxon>Apeibeae</taxon>
        <taxon>Corchorus</taxon>
    </lineage>
</organism>
<name>A0A1R3G000_COCAP</name>
<gene>
    <name evidence="1" type="ORF">CCACVL1_29806</name>
</gene>
<dbReference type="AlphaFoldDB" id="A0A1R3G000"/>
<accession>A0A1R3G000</accession>
<sequence length="56" mass="6614">MTFVPTNIHNHANTINRQRTNCLHFNIIMRIRRRRKPTQVKASPVAPPFGWMPHPL</sequence>
<proteinExistence type="predicted"/>
<evidence type="ECO:0000313" key="1">
    <source>
        <dbReference type="EMBL" id="OMO51422.1"/>
    </source>
</evidence>
<dbReference type="Gramene" id="OMO51422">
    <property type="protein sequence ID" value="OMO51422"/>
    <property type="gene ID" value="CCACVL1_29806"/>
</dbReference>
<comment type="caution">
    <text evidence="1">The sequence shown here is derived from an EMBL/GenBank/DDBJ whole genome shotgun (WGS) entry which is preliminary data.</text>
</comment>
<reference evidence="1 2" key="1">
    <citation type="submission" date="2013-09" db="EMBL/GenBank/DDBJ databases">
        <title>Corchorus capsularis genome sequencing.</title>
        <authorList>
            <person name="Alam M."/>
            <person name="Haque M.S."/>
            <person name="Islam M.S."/>
            <person name="Emdad E.M."/>
            <person name="Islam M.M."/>
            <person name="Ahmed B."/>
            <person name="Halim A."/>
            <person name="Hossen Q.M.M."/>
            <person name="Hossain M.Z."/>
            <person name="Ahmed R."/>
            <person name="Khan M.M."/>
            <person name="Islam R."/>
            <person name="Rashid M.M."/>
            <person name="Khan S.A."/>
            <person name="Rahman M.S."/>
            <person name="Alam M."/>
        </authorList>
    </citation>
    <scope>NUCLEOTIDE SEQUENCE [LARGE SCALE GENOMIC DNA]</scope>
    <source>
        <strain evidence="2">cv. CVL-1</strain>
        <tissue evidence="1">Whole seedling</tissue>
    </source>
</reference>